<dbReference type="SUPFAM" id="SSF49695">
    <property type="entry name" value="gamma-Crystallin-like"/>
    <property type="match status" value="1"/>
</dbReference>
<comment type="caution">
    <text evidence="1">The sequence shown here is derived from an EMBL/GenBank/DDBJ whole genome shotgun (WGS) entry which is preliminary data.</text>
</comment>
<dbReference type="Proteomes" id="UP001159405">
    <property type="component" value="Unassembled WGS sequence"/>
</dbReference>
<gene>
    <name evidence="1" type="ORF">PLOB_00038354</name>
</gene>
<organism evidence="1 2">
    <name type="scientific">Porites lobata</name>
    <dbReference type="NCBI Taxonomy" id="104759"/>
    <lineage>
        <taxon>Eukaryota</taxon>
        <taxon>Metazoa</taxon>
        <taxon>Cnidaria</taxon>
        <taxon>Anthozoa</taxon>
        <taxon>Hexacorallia</taxon>
        <taxon>Scleractinia</taxon>
        <taxon>Fungiina</taxon>
        <taxon>Poritidae</taxon>
        <taxon>Porites</taxon>
    </lineage>
</organism>
<keyword evidence="2" id="KW-1185">Reference proteome</keyword>
<evidence type="ECO:0000313" key="1">
    <source>
        <dbReference type="EMBL" id="CAH3136242.1"/>
    </source>
</evidence>
<reference evidence="1 2" key="1">
    <citation type="submission" date="2022-05" db="EMBL/GenBank/DDBJ databases">
        <authorList>
            <consortium name="Genoscope - CEA"/>
            <person name="William W."/>
        </authorList>
    </citation>
    <scope>NUCLEOTIDE SEQUENCE [LARGE SCALE GENOMIC DNA]</scope>
</reference>
<sequence>FPCLSTAARTRTSLQSQNRIYLKSRNFIKADVTAGTWVLYTNPNYNDKEGGTEDTFKIVKHGVKDVDITSVNGSMFLIDGGIVLFEHFLYGGDRKWFHDSCADVNSIFPSGTSEGVSSAIVFSQNRSVDIFTKPNYEGTKFTLEPGKWYEKLNKAVTGFALNDKLQSFKFNPKA</sequence>
<evidence type="ECO:0000313" key="2">
    <source>
        <dbReference type="Proteomes" id="UP001159405"/>
    </source>
</evidence>
<accession>A0ABN8P744</accession>
<dbReference type="EMBL" id="CALNXK010000057">
    <property type="protein sequence ID" value="CAH3136242.1"/>
    <property type="molecule type" value="Genomic_DNA"/>
</dbReference>
<name>A0ABN8P744_9CNID</name>
<protein>
    <submittedName>
        <fullName evidence="1">Uncharacterized protein</fullName>
    </submittedName>
</protein>
<dbReference type="Gene3D" id="2.60.20.10">
    <property type="entry name" value="Crystallins"/>
    <property type="match status" value="2"/>
</dbReference>
<dbReference type="InterPro" id="IPR011024">
    <property type="entry name" value="G_crystallin-like"/>
</dbReference>
<feature type="non-terminal residue" evidence="1">
    <location>
        <position position="1"/>
    </location>
</feature>
<proteinExistence type="predicted"/>